<evidence type="ECO:0000259" key="1">
    <source>
        <dbReference type="Pfam" id="PF06452"/>
    </source>
</evidence>
<dbReference type="AlphaFoldDB" id="H8MLU4"/>
<proteinExistence type="predicted"/>
<dbReference type="HOGENOM" id="CLU_582300_0_0_7"/>
<dbReference type="GO" id="GO:0004553">
    <property type="term" value="F:hydrolase activity, hydrolyzing O-glycosyl compounds"/>
    <property type="evidence" value="ECO:0007669"/>
    <property type="project" value="InterPro"/>
</dbReference>
<dbReference type="GO" id="GO:0030246">
    <property type="term" value="F:carbohydrate binding"/>
    <property type="evidence" value="ECO:0007669"/>
    <property type="project" value="InterPro"/>
</dbReference>
<organism evidence="2 3">
    <name type="scientific">Corallococcus coralloides (strain ATCC 25202 / DSM 2259 / NBRC 100086 / M2)</name>
    <name type="common">Myxococcus coralloides</name>
    <dbReference type="NCBI Taxonomy" id="1144275"/>
    <lineage>
        <taxon>Bacteria</taxon>
        <taxon>Pseudomonadati</taxon>
        <taxon>Myxococcota</taxon>
        <taxon>Myxococcia</taxon>
        <taxon>Myxococcales</taxon>
        <taxon>Cystobacterineae</taxon>
        <taxon>Myxococcaceae</taxon>
        <taxon>Corallococcus</taxon>
    </lineage>
</organism>
<dbReference type="EMBL" id="CP003389">
    <property type="protein sequence ID" value="AFE04581.1"/>
    <property type="molecule type" value="Genomic_DNA"/>
</dbReference>
<evidence type="ECO:0000313" key="2">
    <source>
        <dbReference type="EMBL" id="AFE04581.1"/>
    </source>
</evidence>
<gene>
    <name evidence="2" type="ordered locus">COCOR_02292</name>
</gene>
<protein>
    <recommendedName>
        <fullName evidence="1">Carbohydrate-binding domain-containing protein</fullName>
    </recommendedName>
</protein>
<keyword evidence="3" id="KW-1185">Reference proteome</keyword>
<dbReference type="SUPFAM" id="SSF49344">
    <property type="entry name" value="CBD9-like"/>
    <property type="match status" value="1"/>
</dbReference>
<dbReference type="Pfam" id="PF06452">
    <property type="entry name" value="CBM9_1"/>
    <property type="match status" value="1"/>
</dbReference>
<evidence type="ECO:0000313" key="3">
    <source>
        <dbReference type="Proteomes" id="UP000007587"/>
    </source>
</evidence>
<dbReference type="InParanoid" id="H8MLU4"/>
<dbReference type="Proteomes" id="UP000007587">
    <property type="component" value="Chromosome"/>
</dbReference>
<name>H8MLU4_CORCM</name>
<dbReference type="InterPro" id="IPR010502">
    <property type="entry name" value="Carb-bd_dom_fam9"/>
</dbReference>
<dbReference type="KEGG" id="ccx:COCOR_02292"/>
<feature type="domain" description="Carbohydrate-binding" evidence="1">
    <location>
        <begin position="303"/>
        <end position="447"/>
    </location>
</feature>
<reference evidence="2 3" key="1">
    <citation type="journal article" date="2012" name="J. Bacteriol.">
        <title>Complete Genome Sequence of the Fruiting Myxobacterium Corallococcus coralloides DSM 2259.</title>
        <authorList>
            <person name="Huntley S."/>
            <person name="Zhang Y."/>
            <person name="Treuner-Lange A."/>
            <person name="Kneip S."/>
            <person name="Sensen C.W."/>
            <person name="Sogaard-Andersen L."/>
        </authorList>
    </citation>
    <scope>NUCLEOTIDE SEQUENCE [LARGE SCALE GENOMIC DNA]</scope>
    <source>
        <strain evidence="3">ATCC 25202 / DSM 2259 / NBRC 100086 / M2</strain>
    </source>
</reference>
<reference evidence="3" key="2">
    <citation type="submission" date="2012-03" db="EMBL/GenBank/DDBJ databases">
        <title>Genome sequence of the fruiting myxobacterium Corallococcus coralloides DSM 2259.</title>
        <authorList>
            <person name="Huntley S."/>
            <person name="Zhang Y."/>
            <person name="Treuner-Lange A."/>
            <person name="Sensen C.W."/>
            <person name="Sogaard-Andersen L."/>
        </authorList>
    </citation>
    <scope>NUCLEOTIDE SEQUENCE [LARGE SCALE GENOMIC DNA]</scope>
    <source>
        <strain evidence="3">ATCC 25202 / DSM 2259 / NBRC 100086 / M2</strain>
    </source>
</reference>
<dbReference type="GO" id="GO:0016052">
    <property type="term" value="P:carbohydrate catabolic process"/>
    <property type="evidence" value="ECO:0007669"/>
    <property type="project" value="InterPro"/>
</dbReference>
<accession>H8MLU4</accession>
<dbReference type="Gene3D" id="2.60.40.1190">
    <property type="match status" value="1"/>
</dbReference>
<sequence length="469" mass="51849">MGESVHRKDCRGAFCAWHVHQALGPCSTDYCANDALVITDREGRVLWEPDPRQDSIINRTTKDVRFIAERTLQVLDFMPPFHGRGYDSIAPAQDVGVDQSYVSRGVFRLSQDGRKVTRDLKAARLPAWMVSPRAPRPPPAPALPAGPRLLSPVPEASLAKAREICGDDHTVPLHHECHGDTCTLLVTRAGTDEGNCDGFVCPVVLKNGQVRSLAVDQDLSVFEEVTSTEYVFTSCDGPYGSRGSRVSFSRLRPDVMAFTPTQGLHVNGAEPYPVRQAATIKAARALAPTAHADTRIHIPWGSDAWRDERDLALAWQVMRVGEALWLHAKVDDDVVVPFTQNAAGRDSDHLELSVSPGSATFKLGVLLEPGGKLQVRRWQKWVETAMKEEDEAFDGAEGSWRRNRGGYEVDLRLPLTAVRAPQSPLRTGLSVFVSDADQAGKQETLMGHQGTLYFWSEYPPSVEEYRRAH</sequence>